<dbReference type="Gene3D" id="3.30.730.10">
    <property type="entry name" value="AP2/ERF domain"/>
    <property type="match status" value="1"/>
</dbReference>
<keyword evidence="2" id="KW-0805">Transcription regulation</keyword>
<accession>A0A218XVD8</accession>
<dbReference type="InterPro" id="IPR044808">
    <property type="entry name" value="ERF_plant"/>
</dbReference>
<evidence type="ECO:0000256" key="3">
    <source>
        <dbReference type="ARBA" id="ARBA00023125"/>
    </source>
</evidence>
<evidence type="ECO:0000256" key="4">
    <source>
        <dbReference type="ARBA" id="ARBA00023163"/>
    </source>
</evidence>
<dbReference type="InterPro" id="IPR016177">
    <property type="entry name" value="DNA-bd_dom_sf"/>
</dbReference>
<dbReference type="EMBL" id="MTKT01000785">
    <property type="protein sequence ID" value="OWM88820.1"/>
    <property type="molecule type" value="Genomic_DNA"/>
</dbReference>
<keyword evidence="5" id="KW-0539">Nucleus</keyword>
<comment type="similarity">
    <text evidence="6">Belongs to the AP2/ERF transcription factor family. ERF subfamily.</text>
</comment>
<dbReference type="GO" id="GO:0009873">
    <property type="term" value="P:ethylene-activated signaling pathway"/>
    <property type="evidence" value="ECO:0007669"/>
    <property type="project" value="InterPro"/>
</dbReference>
<evidence type="ECO:0000256" key="2">
    <source>
        <dbReference type="ARBA" id="ARBA00023015"/>
    </source>
</evidence>
<organism evidence="9 10">
    <name type="scientific">Punica granatum</name>
    <name type="common">Pomegranate</name>
    <dbReference type="NCBI Taxonomy" id="22663"/>
    <lineage>
        <taxon>Eukaryota</taxon>
        <taxon>Viridiplantae</taxon>
        <taxon>Streptophyta</taxon>
        <taxon>Embryophyta</taxon>
        <taxon>Tracheophyta</taxon>
        <taxon>Spermatophyta</taxon>
        <taxon>Magnoliopsida</taxon>
        <taxon>eudicotyledons</taxon>
        <taxon>Gunneridae</taxon>
        <taxon>Pentapetalae</taxon>
        <taxon>rosids</taxon>
        <taxon>malvids</taxon>
        <taxon>Myrtales</taxon>
        <taxon>Lythraceae</taxon>
        <taxon>Punica</taxon>
    </lineage>
</organism>
<evidence type="ECO:0000256" key="1">
    <source>
        <dbReference type="ARBA" id="ARBA00004123"/>
    </source>
</evidence>
<gene>
    <name evidence="9" type="ORF">CDL15_Pgr020774</name>
</gene>
<dbReference type="PROSITE" id="PS51032">
    <property type="entry name" value="AP2_ERF"/>
    <property type="match status" value="1"/>
</dbReference>
<protein>
    <recommendedName>
        <fullName evidence="8">AP2/ERF domain-containing protein</fullName>
    </recommendedName>
</protein>
<keyword evidence="4" id="KW-0804">Transcription</keyword>
<evidence type="ECO:0000313" key="10">
    <source>
        <dbReference type="Proteomes" id="UP000197138"/>
    </source>
</evidence>
<dbReference type="PANTHER" id="PTHR31190">
    <property type="entry name" value="DNA-BINDING DOMAIN"/>
    <property type="match status" value="1"/>
</dbReference>
<dbReference type="PANTHER" id="PTHR31190:SF473">
    <property type="entry name" value="OS05G0437100 PROTEIN"/>
    <property type="match status" value="1"/>
</dbReference>
<feature type="domain" description="AP2/ERF" evidence="8">
    <location>
        <begin position="31"/>
        <end position="94"/>
    </location>
</feature>
<name>A0A218XVD8_PUNGR</name>
<dbReference type="SMART" id="SM00380">
    <property type="entry name" value="AP2"/>
    <property type="match status" value="1"/>
</dbReference>
<dbReference type="SUPFAM" id="SSF54171">
    <property type="entry name" value="DNA-binding domain"/>
    <property type="match status" value="1"/>
</dbReference>
<comment type="subcellular location">
    <subcellularLocation>
        <location evidence="1">Nucleus</location>
    </subcellularLocation>
</comment>
<feature type="region of interest" description="Disordered" evidence="7">
    <location>
        <begin position="1"/>
        <end position="23"/>
    </location>
</feature>
<evidence type="ECO:0000259" key="8">
    <source>
        <dbReference type="PROSITE" id="PS51032"/>
    </source>
</evidence>
<proteinExistence type="inferred from homology"/>
<dbReference type="GO" id="GO:0005634">
    <property type="term" value="C:nucleus"/>
    <property type="evidence" value="ECO:0007669"/>
    <property type="project" value="UniProtKB-SubCell"/>
</dbReference>
<comment type="caution">
    <text evidence="9">The sequence shown here is derived from an EMBL/GenBank/DDBJ whole genome shotgun (WGS) entry which is preliminary data.</text>
</comment>
<evidence type="ECO:0000256" key="5">
    <source>
        <dbReference type="ARBA" id="ARBA00023242"/>
    </source>
</evidence>
<dbReference type="GO" id="GO:0003677">
    <property type="term" value="F:DNA binding"/>
    <property type="evidence" value="ECO:0007669"/>
    <property type="project" value="UniProtKB-KW"/>
</dbReference>
<evidence type="ECO:0000313" key="9">
    <source>
        <dbReference type="EMBL" id="OWM88820.1"/>
    </source>
</evidence>
<keyword evidence="3" id="KW-0238">DNA-binding</keyword>
<sequence>MPGLETEKVPLGSSRSSLSSREEFAKKKLNREQNLKTMRREFEALGKYAVEIRDPIHGVRVWLETYGTAEKAALAYQKKKLEFDRAVISSKNKILPIHSDSEETTASFCLPSPSSMLDA</sequence>
<dbReference type="InterPro" id="IPR001471">
    <property type="entry name" value="AP2/ERF_dom"/>
</dbReference>
<dbReference type="GO" id="GO:0003700">
    <property type="term" value="F:DNA-binding transcription factor activity"/>
    <property type="evidence" value="ECO:0007669"/>
    <property type="project" value="InterPro"/>
</dbReference>
<dbReference type="AlphaFoldDB" id="A0A218XVD8"/>
<evidence type="ECO:0000256" key="7">
    <source>
        <dbReference type="SAM" id="MobiDB-lite"/>
    </source>
</evidence>
<dbReference type="InterPro" id="IPR036955">
    <property type="entry name" value="AP2/ERF_dom_sf"/>
</dbReference>
<dbReference type="Proteomes" id="UP000197138">
    <property type="component" value="Unassembled WGS sequence"/>
</dbReference>
<reference evidence="10" key="1">
    <citation type="journal article" date="2017" name="Plant J.">
        <title>The pomegranate (Punica granatum L.) genome and the genomics of punicalagin biosynthesis.</title>
        <authorList>
            <person name="Qin G."/>
            <person name="Xu C."/>
            <person name="Ming R."/>
            <person name="Tang H."/>
            <person name="Guyot R."/>
            <person name="Kramer E.M."/>
            <person name="Hu Y."/>
            <person name="Yi X."/>
            <person name="Qi Y."/>
            <person name="Xu X."/>
            <person name="Gao Z."/>
            <person name="Pan H."/>
            <person name="Jian J."/>
            <person name="Tian Y."/>
            <person name="Yue Z."/>
            <person name="Xu Y."/>
        </authorList>
    </citation>
    <scope>NUCLEOTIDE SEQUENCE [LARGE SCALE GENOMIC DNA]</scope>
    <source>
        <strain evidence="10">cv. Dabenzi</strain>
    </source>
</reference>
<evidence type="ECO:0000256" key="6">
    <source>
        <dbReference type="ARBA" id="ARBA00024343"/>
    </source>
</evidence>